<evidence type="ECO:0000313" key="2">
    <source>
        <dbReference type="Proteomes" id="UP001221757"/>
    </source>
</evidence>
<accession>A0AAD7DSB2</accession>
<comment type="caution">
    <text evidence="1">The sequence shown here is derived from an EMBL/GenBank/DDBJ whole genome shotgun (WGS) entry which is preliminary data.</text>
</comment>
<dbReference type="Proteomes" id="UP001221757">
    <property type="component" value="Unassembled WGS sequence"/>
</dbReference>
<sequence length="170" mass="19822">MTRHRTVEMMTKGFQVNRAQDTSVDSPQNYFAVRRGAPADIRSIETHIATSFDHESRPEPAQVPLWHNSIERRSPRIKARGPSWFSTEEVTYMLFFSRFNTVRKHIVYRKSWSIRNLLEVENISPHCNALLDFRWRAAQLKHQGKKSRIQSIPRRPAGSVHTEAWKLGIG</sequence>
<dbReference type="AlphaFoldDB" id="A0AAD7DSB2"/>
<keyword evidence="2" id="KW-1185">Reference proteome</keyword>
<name>A0AAD7DSB2_MYCRO</name>
<reference evidence="1" key="1">
    <citation type="submission" date="2023-03" db="EMBL/GenBank/DDBJ databases">
        <title>Massive genome expansion in bonnet fungi (Mycena s.s.) driven by repeated elements and novel gene families across ecological guilds.</title>
        <authorList>
            <consortium name="Lawrence Berkeley National Laboratory"/>
            <person name="Harder C.B."/>
            <person name="Miyauchi S."/>
            <person name="Viragh M."/>
            <person name="Kuo A."/>
            <person name="Thoen E."/>
            <person name="Andreopoulos B."/>
            <person name="Lu D."/>
            <person name="Skrede I."/>
            <person name="Drula E."/>
            <person name="Henrissat B."/>
            <person name="Morin E."/>
            <person name="Kohler A."/>
            <person name="Barry K."/>
            <person name="LaButti K."/>
            <person name="Morin E."/>
            <person name="Salamov A."/>
            <person name="Lipzen A."/>
            <person name="Mereny Z."/>
            <person name="Hegedus B."/>
            <person name="Baldrian P."/>
            <person name="Stursova M."/>
            <person name="Weitz H."/>
            <person name="Taylor A."/>
            <person name="Grigoriev I.V."/>
            <person name="Nagy L.G."/>
            <person name="Martin F."/>
            <person name="Kauserud H."/>
        </authorList>
    </citation>
    <scope>NUCLEOTIDE SEQUENCE</scope>
    <source>
        <strain evidence="1">CBHHK067</strain>
    </source>
</reference>
<gene>
    <name evidence="1" type="ORF">B0H17DRAFT_1177552</name>
</gene>
<organism evidence="1 2">
    <name type="scientific">Mycena rosella</name>
    <name type="common">Pink bonnet</name>
    <name type="synonym">Agaricus rosellus</name>
    <dbReference type="NCBI Taxonomy" id="1033263"/>
    <lineage>
        <taxon>Eukaryota</taxon>
        <taxon>Fungi</taxon>
        <taxon>Dikarya</taxon>
        <taxon>Basidiomycota</taxon>
        <taxon>Agaricomycotina</taxon>
        <taxon>Agaricomycetes</taxon>
        <taxon>Agaricomycetidae</taxon>
        <taxon>Agaricales</taxon>
        <taxon>Marasmiineae</taxon>
        <taxon>Mycenaceae</taxon>
        <taxon>Mycena</taxon>
    </lineage>
</organism>
<evidence type="ECO:0000313" key="1">
    <source>
        <dbReference type="EMBL" id="KAJ7697887.1"/>
    </source>
</evidence>
<dbReference type="EMBL" id="JARKIE010000028">
    <property type="protein sequence ID" value="KAJ7697887.1"/>
    <property type="molecule type" value="Genomic_DNA"/>
</dbReference>
<protein>
    <submittedName>
        <fullName evidence="1">Uncharacterized protein</fullName>
    </submittedName>
</protein>
<proteinExistence type="predicted"/>